<evidence type="ECO:0000259" key="1">
    <source>
        <dbReference type="Pfam" id="PF02698"/>
    </source>
</evidence>
<dbReference type="InterPro" id="IPR051599">
    <property type="entry name" value="Cell_Envelope_Assoc"/>
</dbReference>
<dbReference type="InterPro" id="IPR003848">
    <property type="entry name" value="DUF218"/>
</dbReference>
<name>A0A1H3M867_9PSEU</name>
<dbReference type="STRING" id="418495.SAMN05216215_103374"/>
<dbReference type="Pfam" id="PF02698">
    <property type="entry name" value="DUF218"/>
    <property type="match status" value="1"/>
</dbReference>
<evidence type="ECO:0000313" key="3">
    <source>
        <dbReference type="Proteomes" id="UP000199529"/>
    </source>
</evidence>
<accession>A0A1H3M867</accession>
<evidence type="ECO:0000313" key="2">
    <source>
        <dbReference type="EMBL" id="SDY72205.1"/>
    </source>
</evidence>
<dbReference type="PANTHER" id="PTHR30336">
    <property type="entry name" value="INNER MEMBRANE PROTEIN, PROBABLE PERMEASE"/>
    <property type="match status" value="1"/>
</dbReference>
<reference evidence="3" key="1">
    <citation type="submission" date="2016-10" db="EMBL/GenBank/DDBJ databases">
        <authorList>
            <person name="Varghese N."/>
            <person name="Submissions S."/>
        </authorList>
    </citation>
    <scope>NUCLEOTIDE SEQUENCE [LARGE SCALE GENOMIC DNA]</scope>
    <source>
        <strain evidence="3">CGMCC 4.3530</strain>
    </source>
</reference>
<organism evidence="2 3">
    <name type="scientific">Saccharopolyspora shandongensis</name>
    <dbReference type="NCBI Taxonomy" id="418495"/>
    <lineage>
        <taxon>Bacteria</taxon>
        <taxon>Bacillati</taxon>
        <taxon>Actinomycetota</taxon>
        <taxon>Actinomycetes</taxon>
        <taxon>Pseudonocardiales</taxon>
        <taxon>Pseudonocardiaceae</taxon>
        <taxon>Saccharopolyspora</taxon>
    </lineage>
</organism>
<dbReference type="CDD" id="cd06259">
    <property type="entry name" value="YdcF-like"/>
    <property type="match status" value="1"/>
</dbReference>
<dbReference type="PANTHER" id="PTHR30336:SF20">
    <property type="entry name" value="DUF218 DOMAIN-CONTAINING PROTEIN"/>
    <property type="match status" value="1"/>
</dbReference>
<dbReference type="AlphaFoldDB" id="A0A1H3M867"/>
<dbReference type="GO" id="GO:0005886">
    <property type="term" value="C:plasma membrane"/>
    <property type="evidence" value="ECO:0007669"/>
    <property type="project" value="TreeGrafter"/>
</dbReference>
<gene>
    <name evidence="2" type="ORF">SAMN05216215_103374</name>
</gene>
<dbReference type="EMBL" id="FNOK01000033">
    <property type="protein sequence ID" value="SDY72205.1"/>
    <property type="molecule type" value="Genomic_DNA"/>
</dbReference>
<protein>
    <submittedName>
        <fullName evidence="2">DUF218 domain-containing protein</fullName>
    </submittedName>
</protein>
<sequence length="236" mass="26390">MARSLTEPKARKAAMNAPTPAIPERIRAHVQRLWDYHDLRHELRPCDVGVGLGGHDLGVADHVVDLYRGGFFPLIVFTGANAPTTVERFPRGEAVHYRERALDRGVPDSAIAVEPRSTNTAENIEYTRELLAAKGIRCASMLLVSRPYQQRRAFATAKKIWPEVELVCSSQRLPLDEYVQSIGDVNRVINMLVGDTQRVEVYARRGFAIAQEVPSEVKEAYAHLVEAGYTTRLVTD</sequence>
<proteinExistence type="predicted"/>
<keyword evidence="3" id="KW-1185">Reference proteome</keyword>
<dbReference type="Proteomes" id="UP000199529">
    <property type="component" value="Unassembled WGS sequence"/>
</dbReference>
<feature type="domain" description="DUF218" evidence="1">
    <location>
        <begin position="52"/>
        <end position="161"/>
    </location>
</feature>
<dbReference type="Gene3D" id="3.40.50.620">
    <property type="entry name" value="HUPs"/>
    <property type="match status" value="1"/>
</dbReference>
<dbReference type="InterPro" id="IPR014729">
    <property type="entry name" value="Rossmann-like_a/b/a_fold"/>
</dbReference>